<protein>
    <submittedName>
        <fullName evidence="1">Uncharacterized protein</fullName>
    </submittedName>
</protein>
<accession>A0A7Z0DYT5</accession>
<name>A0A7Z0DYT5_RHILE</name>
<proteinExistence type="predicted"/>
<evidence type="ECO:0000313" key="2">
    <source>
        <dbReference type="Proteomes" id="UP000535276"/>
    </source>
</evidence>
<gene>
    <name evidence="1" type="ORF">GGI64_002491</name>
</gene>
<sequence length="92" mass="9946">MPKSGDVFYRKDIAMIDVITIAGIQGYRHTCSPGKGKTDEDRFYAEFGDSGLVNFAAWLTSLNLNLKLRRKAAAQSGGSCGCAPQATFLVAR</sequence>
<dbReference type="EMBL" id="JACBZV010000003">
    <property type="protein sequence ID" value="NYJ11440.1"/>
    <property type="molecule type" value="Genomic_DNA"/>
</dbReference>
<dbReference type="Proteomes" id="UP000535276">
    <property type="component" value="Unassembled WGS sequence"/>
</dbReference>
<organism evidence="1 2">
    <name type="scientific">Rhizobium leguminosarum</name>
    <dbReference type="NCBI Taxonomy" id="384"/>
    <lineage>
        <taxon>Bacteria</taxon>
        <taxon>Pseudomonadati</taxon>
        <taxon>Pseudomonadota</taxon>
        <taxon>Alphaproteobacteria</taxon>
        <taxon>Hyphomicrobiales</taxon>
        <taxon>Rhizobiaceae</taxon>
        <taxon>Rhizobium/Agrobacterium group</taxon>
        <taxon>Rhizobium</taxon>
    </lineage>
</organism>
<comment type="caution">
    <text evidence="1">The sequence shown here is derived from an EMBL/GenBank/DDBJ whole genome shotgun (WGS) entry which is preliminary data.</text>
</comment>
<evidence type="ECO:0000313" key="1">
    <source>
        <dbReference type="EMBL" id="NYJ11440.1"/>
    </source>
</evidence>
<dbReference type="AlphaFoldDB" id="A0A7Z0DYT5"/>
<reference evidence="1 2" key="1">
    <citation type="submission" date="2020-07" db="EMBL/GenBank/DDBJ databases">
        <title>Genomic Encyclopedia of Type Strains, Phase IV (KMG-V): Genome sequencing to study the core and pangenomes of soil and plant-associated prokaryotes.</title>
        <authorList>
            <person name="Whitman W."/>
        </authorList>
    </citation>
    <scope>NUCLEOTIDE SEQUENCE [LARGE SCALE GENOMIC DNA]</scope>
    <source>
        <strain evidence="1 2">SEMIA 4052</strain>
    </source>
</reference>